<feature type="region of interest" description="Disordered" evidence="1">
    <location>
        <begin position="192"/>
        <end position="251"/>
    </location>
</feature>
<feature type="transmembrane region" description="Helical" evidence="2">
    <location>
        <begin position="133"/>
        <end position="156"/>
    </location>
</feature>
<proteinExistence type="predicted"/>
<keyword evidence="2" id="KW-0472">Membrane</keyword>
<dbReference type="Proteomes" id="UP001329313">
    <property type="component" value="Chromosome"/>
</dbReference>
<evidence type="ECO:0000256" key="1">
    <source>
        <dbReference type="SAM" id="MobiDB-lite"/>
    </source>
</evidence>
<feature type="transmembrane region" description="Helical" evidence="2">
    <location>
        <begin position="28"/>
        <end position="58"/>
    </location>
</feature>
<evidence type="ECO:0000256" key="2">
    <source>
        <dbReference type="SAM" id="Phobius"/>
    </source>
</evidence>
<keyword evidence="2" id="KW-0812">Transmembrane</keyword>
<protein>
    <submittedName>
        <fullName evidence="3">Large exoprotein</fullName>
    </submittedName>
</protein>
<keyword evidence="2" id="KW-1133">Transmembrane helix</keyword>
<evidence type="ECO:0000313" key="4">
    <source>
        <dbReference type="Proteomes" id="UP001329313"/>
    </source>
</evidence>
<gene>
    <name evidence="3" type="ORF">RYJ27_08165</name>
</gene>
<accession>A0AAU0ME33</accession>
<reference evidence="3 4" key="1">
    <citation type="submission" date="2023-10" db="EMBL/GenBank/DDBJ databases">
        <title>Y20.</title>
        <authorList>
            <person name="Zhang G."/>
            <person name="Ding Y."/>
        </authorList>
    </citation>
    <scope>NUCLEOTIDE SEQUENCE [LARGE SCALE GENOMIC DNA]</scope>
    <source>
        <strain evidence="3 4">Y20</strain>
    </source>
</reference>
<dbReference type="AlphaFoldDB" id="A0AAU0ME33"/>
<feature type="compositionally biased region" description="Low complexity" evidence="1">
    <location>
        <begin position="192"/>
        <end position="217"/>
    </location>
</feature>
<evidence type="ECO:0000313" key="3">
    <source>
        <dbReference type="EMBL" id="WOQ68693.1"/>
    </source>
</evidence>
<feature type="transmembrane region" description="Helical" evidence="2">
    <location>
        <begin position="78"/>
        <end position="99"/>
    </location>
</feature>
<dbReference type="KEGG" id="mliy:RYJ27_08165"/>
<sequence length="251" mass="25581">MATVAGGADVKGDFTVAEAYNDGGAGAAIAFLLIVLPILLILIFAGYIIGSFLLMKIFEKAGVQGKWRAWVPVYNSMILAKLGDVSPWVMLGAIVAASVLGQVPIIGWLLSLVALAVAVMVGWRVGLKLGHEWYLLLLWLIPGLGTLIWLAILAFGQSRWNSAVAPAPWAGNSFLADRTVWEGVPAQASAGGVSAPPASPGYAAGASAPTSAPSAAAYPPPAAPQPPAAPPAPPAGTTDAGASDDPNSPRV</sequence>
<organism evidence="3 4">
    <name type="scientific">Microbacterium limosum</name>
    <dbReference type="NCBI Taxonomy" id="3079935"/>
    <lineage>
        <taxon>Bacteria</taxon>
        <taxon>Bacillati</taxon>
        <taxon>Actinomycetota</taxon>
        <taxon>Actinomycetes</taxon>
        <taxon>Micrococcales</taxon>
        <taxon>Microbacteriaceae</taxon>
        <taxon>Microbacterium</taxon>
    </lineage>
</organism>
<feature type="compositionally biased region" description="Pro residues" evidence="1">
    <location>
        <begin position="218"/>
        <end position="234"/>
    </location>
</feature>
<name>A0AAU0ME33_9MICO</name>
<keyword evidence="4" id="KW-1185">Reference proteome</keyword>
<dbReference type="RefSeq" id="WP_330169835.1">
    <property type="nucleotide sequence ID" value="NZ_CP137080.1"/>
</dbReference>
<dbReference type="EMBL" id="CP137080">
    <property type="protein sequence ID" value="WOQ68693.1"/>
    <property type="molecule type" value="Genomic_DNA"/>
</dbReference>
<feature type="transmembrane region" description="Helical" evidence="2">
    <location>
        <begin position="105"/>
        <end position="126"/>
    </location>
</feature>